<keyword evidence="2" id="KW-0288">FMN</keyword>
<sequence>MEFGLSIPADARPGDDPVRAAVRAEELGFDFVSTSDHPCGSDPSFETWTLLSWIAASTSRIRIATRVLGVPYRPPAMVAKMAETFDRLSGGRLILGLGGGHSDEEFRAFGLRVPTTREKIDGLEEAIHVTRGLWERPGFTFEGELFHTVAADLEPKPSRRIPIWLGTFGPRALELTGRLADGWIPSLGFAPPERAAVMRQKVLAAAERAGRPAPTCAYHIVVHVGEDQGRPGMVSGHPEAVAERLASFVAMGFTTLSLAPSGPGDQAGRLASEVIPLVRKATR</sequence>
<keyword evidence="7" id="KW-1185">Reference proteome</keyword>
<evidence type="ECO:0000313" key="7">
    <source>
        <dbReference type="Proteomes" id="UP001597368"/>
    </source>
</evidence>
<accession>A0ABW4SLA1</accession>
<gene>
    <name evidence="6" type="ORF">ACFSKW_01340</name>
</gene>
<protein>
    <submittedName>
        <fullName evidence="6">LLM class flavin-dependent oxidoreductase</fullName>
    </submittedName>
</protein>
<evidence type="ECO:0000256" key="1">
    <source>
        <dbReference type="ARBA" id="ARBA00022630"/>
    </source>
</evidence>
<proteinExistence type="predicted"/>
<dbReference type="RefSeq" id="WP_379568215.1">
    <property type="nucleotide sequence ID" value="NZ_JBHUFV010000003.1"/>
</dbReference>
<evidence type="ECO:0000256" key="3">
    <source>
        <dbReference type="ARBA" id="ARBA00023002"/>
    </source>
</evidence>
<keyword evidence="3" id="KW-0560">Oxidoreductase</keyword>
<dbReference type="Gene3D" id="3.20.20.30">
    <property type="entry name" value="Luciferase-like domain"/>
    <property type="match status" value="1"/>
</dbReference>
<dbReference type="PANTHER" id="PTHR42847:SF4">
    <property type="entry name" value="ALKANESULFONATE MONOOXYGENASE-RELATED"/>
    <property type="match status" value="1"/>
</dbReference>
<dbReference type="Pfam" id="PF00296">
    <property type="entry name" value="Bac_luciferase"/>
    <property type="match status" value="1"/>
</dbReference>
<reference evidence="7" key="1">
    <citation type="journal article" date="2019" name="Int. J. Syst. Evol. Microbiol.">
        <title>The Global Catalogue of Microorganisms (GCM) 10K type strain sequencing project: providing services to taxonomists for standard genome sequencing and annotation.</title>
        <authorList>
            <consortium name="The Broad Institute Genomics Platform"/>
            <consortium name="The Broad Institute Genome Sequencing Center for Infectious Disease"/>
            <person name="Wu L."/>
            <person name="Ma J."/>
        </authorList>
    </citation>
    <scope>NUCLEOTIDE SEQUENCE [LARGE SCALE GENOMIC DNA]</scope>
    <source>
        <strain evidence="7">ICMP 6774ER</strain>
    </source>
</reference>
<feature type="domain" description="Luciferase-like" evidence="5">
    <location>
        <begin position="1"/>
        <end position="228"/>
    </location>
</feature>
<evidence type="ECO:0000313" key="6">
    <source>
        <dbReference type="EMBL" id="MFD1930113.1"/>
    </source>
</evidence>
<dbReference type="Proteomes" id="UP001597368">
    <property type="component" value="Unassembled WGS sequence"/>
</dbReference>
<keyword evidence="4" id="KW-0503">Monooxygenase</keyword>
<dbReference type="EMBL" id="JBHUFV010000003">
    <property type="protein sequence ID" value="MFD1930113.1"/>
    <property type="molecule type" value="Genomic_DNA"/>
</dbReference>
<keyword evidence="1" id="KW-0285">Flavoprotein</keyword>
<name>A0ABW4SLA1_9ACTN</name>
<dbReference type="InterPro" id="IPR011251">
    <property type="entry name" value="Luciferase-like_dom"/>
</dbReference>
<evidence type="ECO:0000256" key="2">
    <source>
        <dbReference type="ARBA" id="ARBA00022643"/>
    </source>
</evidence>
<dbReference type="InterPro" id="IPR050172">
    <property type="entry name" value="SsuD_RutA_monooxygenase"/>
</dbReference>
<dbReference type="PANTHER" id="PTHR42847">
    <property type="entry name" value="ALKANESULFONATE MONOOXYGENASE"/>
    <property type="match status" value="1"/>
</dbReference>
<dbReference type="SUPFAM" id="SSF51679">
    <property type="entry name" value="Bacterial luciferase-like"/>
    <property type="match status" value="1"/>
</dbReference>
<comment type="caution">
    <text evidence="6">The sequence shown here is derived from an EMBL/GenBank/DDBJ whole genome shotgun (WGS) entry which is preliminary data.</text>
</comment>
<evidence type="ECO:0000256" key="4">
    <source>
        <dbReference type="ARBA" id="ARBA00023033"/>
    </source>
</evidence>
<organism evidence="6 7">
    <name type="scientific">Nonomuraea mangrovi</name>
    <dbReference type="NCBI Taxonomy" id="2316207"/>
    <lineage>
        <taxon>Bacteria</taxon>
        <taxon>Bacillati</taxon>
        <taxon>Actinomycetota</taxon>
        <taxon>Actinomycetes</taxon>
        <taxon>Streptosporangiales</taxon>
        <taxon>Streptosporangiaceae</taxon>
        <taxon>Nonomuraea</taxon>
    </lineage>
</organism>
<dbReference type="InterPro" id="IPR036661">
    <property type="entry name" value="Luciferase-like_sf"/>
</dbReference>
<evidence type="ECO:0000259" key="5">
    <source>
        <dbReference type="Pfam" id="PF00296"/>
    </source>
</evidence>